<keyword evidence="2" id="KW-1185">Reference proteome</keyword>
<dbReference type="AlphaFoldDB" id="A0A803QDP8"/>
<evidence type="ECO:0000313" key="2">
    <source>
        <dbReference type="Proteomes" id="UP000596661"/>
    </source>
</evidence>
<accession>A0A803QDP8</accession>
<dbReference type="EnsemblPlants" id="evm.model.09.1205">
    <property type="protein sequence ID" value="cds.evm.model.09.1205"/>
    <property type="gene ID" value="evm.TU.09.1205"/>
</dbReference>
<protein>
    <submittedName>
        <fullName evidence="1">Uncharacterized protein</fullName>
    </submittedName>
</protein>
<organism evidence="1 2">
    <name type="scientific">Cannabis sativa</name>
    <name type="common">Hemp</name>
    <name type="synonym">Marijuana</name>
    <dbReference type="NCBI Taxonomy" id="3483"/>
    <lineage>
        <taxon>Eukaryota</taxon>
        <taxon>Viridiplantae</taxon>
        <taxon>Streptophyta</taxon>
        <taxon>Embryophyta</taxon>
        <taxon>Tracheophyta</taxon>
        <taxon>Spermatophyta</taxon>
        <taxon>Magnoliopsida</taxon>
        <taxon>eudicotyledons</taxon>
        <taxon>Gunneridae</taxon>
        <taxon>Pentapetalae</taxon>
        <taxon>rosids</taxon>
        <taxon>fabids</taxon>
        <taxon>Rosales</taxon>
        <taxon>Cannabaceae</taxon>
        <taxon>Cannabis</taxon>
    </lineage>
</organism>
<name>A0A803QDP8_CANSA</name>
<dbReference type="PANTHER" id="PTHR48449:SF1">
    <property type="entry name" value="DUF1985 DOMAIN-CONTAINING PROTEIN"/>
    <property type="match status" value="1"/>
</dbReference>
<reference evidence="1" key="2">
    <citation type="submission" date="2021-03" db="UniProtKB">
        <authorList>
            <consortium name="EnsemblPlants"/>
        </authorList>
    </citation>
    <scope>IDENTIFICATION</scope>
</reference>
<dbReference type="EMBL" id="UZAU01000757">
    <property type="status" value="NOT_ANNOTATED_CDS"/>
    <property type="molecule type" value="Genomic_DNA"/>
</dbReference>
<dbReference type="Proteomes" id="UP000596661">
    <property type="component" value="Chromosome 9"/>
</dbReference>
<dbReference type="Gramene" id="evm.model.09.1205">
    <property type="protein sequence ID" value="cds.evm.model.09.1205"/>
    <property type="gene ID" value="evm.TU.09.1205"/>
</dbReference>
<dbReference type="PANTHER" id="PTHR48449">
    <property type="entry name" value="DUF1985 DOMAIN-CONTAINING PROTEIN"/>
    <property type="match status" value="1"/>
</dbReference>
<sequence>MRFRQIDFGLNTGLRMCLKEEEIEAKSSDRLVRTYFERRSGVHLDTLLLQLHRCKIKDGVYKLGLRTFVNDVFVSKDGNVQVWPDMLKFADDLEFFFKYLQGERTFCTLMWYMSKDMHYYKDNVEKKKGRKVAQEAKYTVHGYVPAKQYWTYEVIEKVGKKYDECGGTRFPRMIN</sequence>
<proteinExistence type="predicted"/>
<evidence type="ECO:0000313" key="1">
    <source>
        <dbReference type="EnsemblPlants" id="cds.evm.model.09.1205"/>
    </source>
</evidence>
<reference evidence="1" key="1">
    <citation type="submission" date="2018-11" db="EMBL/GenBank/DDBJ databases">
        <authorList>
            <person name="Grassa J C."/>
        </authorList>
    </citation>
    <scope>NUCLEOTIDE SEQUENCE [LARGE SCALE GENOMIC DNA]</scope>
</reference>